<protein>
    <submittedName>
        <fullName evidence="3">Uncharacterized protein</fullName>
    </submittedName>
</protein>
<evidence type="ECO:0000256" key="1">
    <source>
        <dbReference type="SAM" id="MobiDB-lite"/>
    </source>
</evidence>
<comment type="caution">
    <text evidence="3">The sequence shown here is derived from an EMBL/GenBank/DDBJ whole genome shotgun (WGS) entry which is preliminary data.</text>
</comment>
<reference evidence="3 4" key="1">
    <citation type="submission" date="2020-05" db="EMBL/GenBank/DDBJ databases">
        <title>Genome Sequencing of Type Strains.</title>
        <authorList>
            <person name="Lemaire J.F."/>
            <person name="Inderbitzin P."/>
            <person name="Gregorio O.A."/>
            <person name="Collins S.B."/>
            <person name="Wespe N."/>
            <person name="Knight-Connoni V."/>
        </authorList>
    </citation>
    <scope>NUCLEOTIDE SEQUENCE [LARGE SCALE GENOMIC DNA]</scope>
    <source>
        <strain evidence="3 4">ATCC 25174</strain>
    </source>
</reference>
<dbReference type="RefSeq" id="WP_175348745.1">
    <property type="nucleotide sequence ID" value="NZ_JABMCI010000069.1"/>
</dbReference>
<keyword evidence="4" id="KW-1185">Reference proteome</keyword>
<gene>
    <name evidence="3" type="ORF">HP550_16290</name>
</gene>
<keyword evidence="2" id="KW-1133">Transmembrane helix</keyword>
<feature type="region of interest" description="Disordered" evidence="1">
    <location>
        <begin position="383"/>
        <end position="402"/>
    </location>
</feature>
<evidence type="ECO:0000256" key="2">
    <source>
        <dbReference type="SAM" id="Phobius"/>
    </source>
</evidence>
<dbReference type="Proteomes" id="UP000565724">
    <property type="component" value="Unassembled WGS sequence"/>
</dbReference>
<keyword evidence="2" id="KW-0472">Membrane</keyword>
<proteinExistence type="predicted"/>
<dbReference type="AlphaFoldDB" id="A0A7Y6A4C0"/>
<dbReference type="EMBL" id="JABMCI010000069">
    <property type="protein sequence ID" value="NUU18813.1"/>
    <property type="molecule type" value="Genomic_DNA"/>
</dbReference>
<evidence type="ECO:0000313" key="3">
    <source>
        <dbReference type="EMBL" id="NUU18813.1"/>
    </source>
</evidence>
<organism evidence="3 4">
    <name type="scientific">Cellulomonas humilata</name>
    <dbReference type="NCBI Taxonomy" id="144055"/>
    <lineage>
        <taxon>Bacteria</taxon>
        <taxon>Bacillati</taxon>
        <taxon>Actinomycetota</taxon>
        <taxon>Actinomycetes</taxon>
        <taxon>Micrococcales</taxon>
        <taxon>Cellulomonadaceae</taxon>
        <taxon>Cellulomonas</taxon>
    </lineage>
</organism>
<feature type="compositionally biased region" description="Polar residues" evidence="1">
    <location>
        <begin position="383"/>
        <end position="392"/>
    </location>
</feature>
<sequence length="462" mass="46396">MNDREHDRTEHEPTEDVAFARLQAADPAAGSEPNLPALYAAVAEGTGIAVTAPQDELAARRNRRAPRWITIAAAVAGVAVIGGGSYAFGLNNAPPAVTAEPAISLGQAPGAEVARDEAATSMAAGGPESAKLMYPWYGGRTVFTASGLSTDGGSGGAWGFDAAGTYSEATVTAAAAALGVDGQPRQEYGNWSVGPTDGSGPSVSLSADGLSSLSYYDPTRDPWNCQLSPDGAVQPDSGTTEGGVALPEPAIDGGETKCPAPLDAPTGDAAVQQATDVLVALGIDVADYQLTASTEASGPQVTYVTASQTLDGQLTGVTASVTVVADGVQSVYAPLAPMVELGTYDVVSPTEAVERLGDPRFGVSGGGGVIPLAAESARVADDSVSSPVQSEPTVPETPSAGSPLAWPVQEVTLVSARLGVALTTLPTGASVLVPTYELADADGVTWSVIAVVDDQLDFSAAG</sequence>
<name>A0A7Y6A4C0_9CELL</name>
<feature type="transmembrane region" description="Helical" evidence="2">
    <location>
        <begin position="68"/>
        <end position="88"/>
    </location>
</feature>
<keyword evidence="2" id="KW-0812">Transmembrane</keyword>
<accession>A0A7Y6A4C0</accession>
<evidence type="ECO:0000313" key="4">
    <source>
        <dbReference type="Proteomes" id="UP000565724"/>
    </source>
</evidence>